<keyword evidence="3" id="KW-1185">Reference proteome</keyword>
<dbReference type="Proteomes" id="UP000016933">
    <property type="component" value="Unassembled WGS sequence"/>
</dbReference>
<protein>
    <recommendedName>
        <fullName evidence="4">DUF4267 domain-containing protein</fullName>
    </recommendedName>
</protein>
<organism evidence="2 3">
    <name type="scientific">Dothistroma septosporum (strain NZE10 / CBS 128990)</name>
    <name type="common">Red band needle blight fungus</name>
    <name type="synonym">Mycosphaerella pini</name>
    <dbReference type="NCBI Taxonomy" id="675120"/>
    <lineage>
        <taxon>Eukaryota</taxon>
        <taxon>Fungi</taxon>
        <taxon>Dikarya</taxon>
        <taxon>Ascomycota</taxon>
        <taxon>Pezizomycotina</taxon>
        <taxon>Dothideomycetes</taxon>
        <taxon>Dothideomycetidae</taxon>
        <taxon>Mycosphaerellales</taxon>
        <taxon>Mycosphaerellaceae</taxon>
        <taxon>Dothistroma</taxon>
    </lineage>
</organism>
<proteinExistence type="predicted"/>
<dbReference type="Pfam" id="PF14087">
    <property type="entry name" value="DUF4267"/>
    <property type="match status" value="1"/>
</dbReference>
<evidence type="ECO:0000256" key="1">
    <source>
        <dbReference type="SAM" id="Phobius"/>
    </source>
</evidence>
<dbReference type="EMBL" id="KB446538">
    <property type="protein sequence ID" value="EME45803.1"/>
    <property type="molecule type" value="Genomic_DNA"/>
</dbReference>
<feature type="transmembrane region" description="Helical" evidence="1">
    <location>
        <begin position="127"/>
        <end position="147"/>
    </location>
</feature>
<feature type="transmembrane region" description="Helical" evidence="1">
    <location>
        <begin position="100"/>
        <end position="121"/>
    </location>
</feature>
<keyword evidence="1" id="KW-1133">Transmembrane helix</keyword>
<evidence type="ECO:0000313" key="3">
    <source>
        <dbReference type="Proteomes" id="UP000016933"/>
    </source>
</evidence>
<name>N1PS90_DOTSN</name>
<reference evidence="2 3" key="2">
    <citation type="journal article" date="2012" name="PLoS Pathog.">
        <title>Diverse lifestyles and strategies of plant pathogenesis encoded in the genomes of eighteen Dothideomycetes fungi.</title>
        <authorList>
            <person name="Ohm R.A."/>
            <person name="Feau N."/>
            <person name="Henrissat B."/>
            <person name="Schoch C.L."/>
            <person name="Horwitz B.A."/>
            <person name="Barry K.W."/>
            <person name="Condon B.J."/>
            <person name="Copeland A.C."/>
            <person name="Dhillon B."/>
            <person name="Glaser F."/>
            <person name="Hesse C.N."/>
            <person name="Kosti I."/>
            <person name="LaButti K."/>
            <person name="Lindquist E.A."/>
            <person name="Lucas S."/>
            <person name="Salamov A.A."/>
            <person name="Bradshaw R.E."/>
            <person name="Ciuffetti L."/>
            <person name="Hamelin R.C."/>
            <person name="Kema G.H.J."/>
            <person name="Lawrence C."/>
            <person name="Scott J.A."/>
            <person name="Spatafora J.W."/>
            <person name="Turgeon B.G."/>
            <person name="de Wit P.J.G.M."/>
            <person name="Zhong S."/>
            <person name="Goodwin S.B."/>
            <person name="Grigoriev I.V."/>
        </authorList>
    </citation>
    <scope>NUCLEOTIDE SEQUENCE [LARGE SCALE GENOMIC DNA]</scope>
    <source>
        <strain evidence="3">NZE10 / CBS 128990</strain>
    </source>
</reference>
<accession>N1PS90</accession>
<dbReference type="eggNOG" id="ENOG502TB1H">
    <property type="taxonomic scope" value="Eukaryota"/>
</dbReference>
<dbReference type="OMA" id="WGRNDPL"/>
<keyword evidence="1" id="KW-0472">Membrane</keyword>
<evidence type="ECO:0008006" key="4">
    <source>
        <dbReference type="Google" id="ProtNLM"/>
    </source>
</evidence>
<dbReference type="InterPro" id="IPR025363">
    <property type="entry name" value="DUF4267"/>
</dbReference>
<dbReference type="OrthoDB" id="3905156at2759"/>
<keyword evidence="1" id="KW-0812">Transmembrane</keyword>
<gene>
    <name evidence="2" type="ORF">DOTSEDRAFT_128280</name>
</gene>
<dbReference type="AlphaFoldDB" id="N1PS90"/>
<dbReference type="HOGENOM" id="CLU_1652794_0_0_1"/>
<reference evidence="3" key="1">
    <citation type="journal article" date="2012" name="PLoS Genet.">
        <title>The genomes of the fungal plant pathogens Cladosporium fulvum and Dothistroma septosporum reveal adaptation to different hosts and lifestyles but also signatures of common ancestry.</title>
        <authorList>
            <person name="de Wit P.J.G.M."/>
            <person name="van der Burgt A."/>
            <person name="Oekmen B."/>
            <person name="Stergiopoulos I."/>
            <person name="Abd-Elsalam K.A."/>
            <person name="Aerts A.L."/>
            <person name="Bahkali A.H."/>
            <person name="Beenen H.G."/>
            <person name="Chettri P."/>
            <person name="Cox M.P."/>
            <person name="Datema E."/>
            <person name="de Vries R.P."/>
            <person name="Dhillon B."/>
            <person name="Ganley A.R."/>
            <person name="Griffiths S.A."/>
            <person name="Guo Y."/>
            <person name="Hamelin R.C."/>
            <person name="Henrissat B."/>
            <person name="Kabir M.S."/>
            <person name="Jashni M.K."/>
            <person name="Kema G."/>
            <person name="Klaubauf S."/>
            <person name="Lapidus A."/>
            <person name="Levasseur A."/>
            <person name="Lindquist E."/>
            <person name="Mehrabi R."/>
            <person name="Ohm R.A."/>
            <person name="Owen T.J."/>
            <person name="Salamov A."/>
            <person name="Schwelm A."/>
            <person name="Schijlen E."/>
            <person name="Sun H."/>
            <person name="van den Burg H.A."/>
            <person name="van Ham R.C.H.J."/>
            <person name="Zhang S."/>
            <person name="Goodwin S.B."/>
            <person name="Grigoriev I.V."/>
            <person name="Collemare J."/>
            <person name="Bradshaw R.E."/>
        </authorList>
    </citation>
    <scope>NUCLEOTIDE SEQUENCE [LARGE SCALE GENOMIC DNA]</scope>
    <source>
        <strain evidence="3">NZE10 / CBS 128990</strain>
    </source>
</reference>
<sequence length="155" mass="16347">MASRLTSTTTFQYLPPPAECLAILLGLAELSLFGLAGLTGPVEFSRGLGLPIDAPKSESEPPTTSQKTQRALSQLIAARNMQNGALILTFALYTRDRRSLGIAVAAGVITTVADVVVVNAYGLKDVVAFHAIGVVNSVLIGGSLLYWGRGDAWFK</sequence>
<evidence type="ECO:0000313" key="2">
    <source>
        <dbReference type="EMBL" id="EME45803.1"/>
    </source>
</evidence>